<evidence type="ECO:0000256" key="2">
    <source>
        <dbReference type="ARBA" id="ARBA00022723"/>
    </source>
</evidence>
<dbReference type="SMART" id="SM00355">
    <property type="entry name" value="ZnF_C2H2"/>
    <property type="match status" value="2"/>
</dbReference>
<keyword evidence="6" id="KW-0539">Nucleus</keyword>
<dbReference type="AlphaFoldDB" id="A0AAN5IAM8"/>
<name>A0AAN5IAM8_9BILA</name>
<evidence type="ECO:0000256" key="8">
    <source>
        <dbReference type="SAM" id="MobiDB-lite"/>
    </source>
</evidence>
<dbReference type="PROSITE" id="PS50157">
    <property type="entry name" value="ZINC_FINGER_C2H2_2"/>
    <property type="match status" value="3"/>
</dbReference>
<evidence type="ECO:0000256" key="6">
    <source>
        <dbReference type="ARBA" id="ARBA00023242"/>
    </source>
</evidence>
<evidence type="ECO:0000313" key="10">
    <source>
        <dbReference type="EMBL" id="GMR57644.1"/>
    </source>
</evidence>
<dbReference type="GO" id="GO:0005634">
    <property type="term" value="C:nucleus"/>
    <property type="evidence" value="ECO:0007669"/>
    <property type="project" value="UniProtKB-SubCell"/>
</dbReference>
<dbReference type="Proteomes" id="UP001328107">
    <property type="component" value="Unassembled WGS sequence"/>
</dbReference>
<feature type="region of interest" description="Disordered" evidence="8">
    <location>
        <begin position="231"/>
        <end position="255"/>
    </location>
</feature>
<proteinExistence type="predicted"/>
<reference evidence="11" key="1">
    <citation type="submission" date="2022-10" db="EMBL/GenBank/DDBJ databases">
        <title>Genome assembly of Pristionchus species.</title>
        <authorList>
            <person name="Yoshida K."/>
            <person name="Sommer R.J."/>
        </authorList>
    </citation>
    <scope>NUCLEOTIDE SEQUENCE [LARGE SCALE GENOMIC DNA]</scope>
    <source>
        <strain evidence="11">RS5460</strain>
    </source>
</reference>
<feature type="region of interest" description="Disordered" evidence="8">
    <location>
        <begin position="424"/>
        <end position="462"/>
    </location>
</feature>
<evidence type="ECO:0000256" key="5">
    <source>
        <dbReference type="ARBA" id="ARBA00022833"/>
    </source>
</evidence>
<dbReference type="GO" id="GO:0008270">
    <property type="term" value="F:zinc ion binding"/>
    <property type="evidence" value="ECO:0007669"/>
    <property type="project" value="UniProtKB-KW"/>
</dbReference>
<feature type="compositionally biased region" description="Basic and acidic residues" evidence="8">
    <location>
        <begin position="447"/>
        <end position="456"/>
    </location>
</feature>
<keyword evidence="2" id="KW-0479">Metal-binding</keyword>
<keyword evidence="11" id="KW-1185">Reference proteome</keyword>
<dbReference type="PANTHER" id="PTHR24394">
    <property type="entry name" value="ZINC FINGER PROTEIN"/>
    <property type="match status" value="1"/>
</dbReference>
<protein>
    <recommendedName>
        <fullName evidence="9">C2H2-type domain-containing protein</fullName>
    </recommendedName>
</protein>
<evidence type="ECO:0000256" key="4">
    <source>
        <dbReference type="ARBA" id="ARBA00022771"/>
    </source>
</evidence>
<dbReference type="PROSITE" id="PS00028">
    <property type="entry name" value="ZINC_FINGER_C2H2_1"/>
    <property type="match status" value="2"/>
</dbReference>
<keyword evidence="4 7" id="KW-0863">Zinc-finger</keyword>
<evidence type="ECO:0000256" key="3">
    <source>
        <dbReference type="ARBA" id="ARBA00022737"/>
    </source>
</evidence>
<accession>A0AAN5IAM8</accession>
<feature type="domain" description="C2H2-type" evidence="9">
    <location>
        <begin position="52"/>
        <end position="74"/>
    </location>
</feature>
<dbReference type="GO" id="GO:0000981">
    <property type="term" value="F:DNA-binding transcription factor activity, RNA polymerase II-specific"/>
    <property type="evidence" value="ECO:0007669"/>
    <property type="project" value="TreeGrafter"/>
</dbReference>
<gene>
    <name evidence="10" type="ORF">PMAYCL1PPCAC_27839</name>
</gene>
<dbReference type="SUPFAM" id="SSF57667">
    <property type="entry name" value="beta-beta-alpha zinc fingers"/>
    <property type="match status" value="2"/>
</dbReference>
<feature type="non-terminal residue" evidence="10">
    <location>
        <position position="1"/>
    </location>
</feature>
<comment type="caution">
    <text evidence="10">The sequence shown here is derived from an EMBL/GenBank/DDBJ whole genome shotgun (WGS) entry which is preliminary data.</text>
</comment>
<evidence type="ECO:0000256" key="1">
    <source>
        <dbReference type="ARBA" id="ARBA00004123"/>
    </source>
</evidence>
<dbReference type="Gene3D" id="3.30.160.60">
    <property type="entry name" value="Classic Zinc Finger"/>
    <property type="match status" value="2"/>
</dbReference>
<feature type="domain" description="C2H2-type" evidence="9">
    <location>
        <begin position="1"/>
        <end position="23"/>
    </location>
</feature>
<evidence type="ECO:0000256" key="7">
    <source>
        <dbReference type="PROSITE-ProRule" id="PRU00042"/>
    </source>
</evidence>
<evidence type="ECO:0000259" key="9">
    <source>
        <dbReference type="PROSITE" id="PS50157"/>
    </source>
</evidence>
<dbReference type="FunFam" id="3.30.160.60:FF:000100">
    <property type="entry name" value="Zinc finger 45-like"/>
    <property type="match status" value="1"/>
</dbReference>
<keyword evidence="3" id="KW-0677">Repeat</keyword>
<sequence length="462" mass="52724">CGIKFLSRDTFKCHMLIHTGEKPFSCHYCDFSFRSSRRLYDHIRKVHNIKPYSCIKCDEKFDKHVFLKEHMTTHVEVTDDQIETEAISNGVDEEPVEMKGDPIDEFADVKREDPFDDDEPMHAFADIEHDELIADVFCPSTGTSHSLDESTIAPSSEMETNMNGAGAPAKKCNRSCTLCEEKTSSWILTSIGLEKLTPEQREKIENLAEKFRLPLCRQHLKEQQVLRPISNTSNRVGPRIGNSTHKRLGAGVSPTVNELEPPRMIRVLPTTSVNEIRKVAFYGPCDICGQLAFPFLISPEDPSAARYFFSNLVGLTPKQMELAAIWVFTRNRRAIICRRHYREETTHCFSVAGLGGKGIGPRRVRVYPCKMAAPPIDHRDYLGWEAFEDESRSENSNMHGKMYQMLPIDHRNYLSWESFEDEDESREEGINMNGKETEGSSALKKRHPDESRDEKTPSMTSI</sequence>
<evidence type="ECO:0000313" key="11">
    <source>
        <dbReference type="Proteomes" id="UP001328107"/>
    </source>
</evidence>
<dbReference type="EMBL" id="BTRK01000006">
    <property type="protein sequence ID" value="GMR57644.1"/>
    <property type="molecule type" value="Genomic_DNA"/>
</dbReference>
<feature type="domain" description="C2H2-type" evidence="9">
    <location>
        <begin position="24"/>
        <end position="47"/>
    </location>
</feature>
<dbReference type="InterPro" id="IPR036236">
    <property type="entry name" value="Znf_C2H2_sf"/>
</dbReference>
<dbReference type="PANTHER" id="PTHR24394:SF29">
    <property type="entry name" value="MYONEURIN"/>
    <property type="match status" value="1"/>
</dbReference>
<dbReference type="InterPro" id="IPR013087">
    <property type="entry name" value="Znf_C2H2_type"/>
</dbReference>
<keyword evidence="5" id="KW-0862">Zinc</keyword>
<organism evidence="10 11">
    <name type="scientific">Pristionchus mayeri</name>
    <dbReference type="NCBI Taxonomy" id="1317129"/>
    <lineage>
        <taxon>Eukaryota</taxon>
        <taxon>Metazoa</taxon>
        <taxon>Ecdysozoa</taxon>
        <taxon>Nematoda</taxon>
        <taxon>Chromadorea</taxon>
        <taxon>Rhabditida</taxon>
        <taxon>Rhabditina</taxon>
        <taxon>Diplogasteromorpha</taxon>
        <taxon>Diplogasteroidea</taxon>
        <taxon>Neodiplogasteridae</taxon>
        <taxon>Pristionchus</taxon>
    </lineage>
</organism>
<comment type="subcellular location">
    <subcellularLocation>
        <location evidence="1">Nucleus</location>
    </subcellularLocation>
</comment>